<protein>
    <submittedName>
        <fullName evidence="3">Tol-Pal system protein TolB</fullName>
    </submittedName>
</protein>
<evidence type="ECO:0000256" key="2">
    <source>
        <dbReference type="SAM" id="Phobius"/>
    </source>
</evidence>
<comment type="similarity">
    <text evidence="1">Belongs to the TolB family.</text>
</comment>
<accession>A0AAW2Z8U7</accession>
<keyword evidence="2" id="KW-1133">Transmembrane helix</keyword>
<dbReference type="PANTHER" id="PTHR36842">
    <property type="entry name" value="PROTEIN TOLB HOMOLOG"/>
    <property type="match status" value="1"/>
</dbReference>
<proteinExistence type="inferred from homology"/>
<dbReference type="PANTHER" id="PTHR36842:SF1">
    <property type="entry name" value="PROTEIN TOLB"/>
    <property type="match status" value="1"/>
</dbReference>
<organism evidence="3 4">
    <name type="scientific">Acrasis kona</name>
    <dbReference type="NCBI Taxonomy" id="1008807"/>
    <lineage>
        <taxon>Eukaryota</taxon>
        <taxon>Discoba</taxon>
        <taxon>Heterolobosea</taxon>
        <taxon>Tetramitia</taxon>
        <taxon>Eutetramitia</taxon>
        <taxon>Acrasidae</taxon>
        <taxon>Acrasis</taxon>
    </lineage>
</organism>
<dbReference type="Gene3D" id="2.120.10.30">
    <property type="entry name" value="TolB, C-terminal domain"/>
    <property type="match status" value="3"/>
</dbReference>
<dbReference type="AlphaFoldDB" id="A0AAW2Z8U7"/>
<reference evidence="3 4" key="1">
    <citation type="submission" date="2024-03" db="EMBL/GenBank/DDBJ databases">
        <title>The Acrasis kona genome and developmental transcriptomes reveal deep origins of eukaryotic multicellular pathways.</title>
        <authorList>
            <person name="Sheikh S."/>
            <person name="Fu C.-J."/>
            <person name="Brown M.W."/>
            <person name="Baldauf S.L."/>
        </authorList>
    </citation>
    <scope>NUCLEOTIDE SEQUENCE [LARGE SCALE GENOMIC DNA]</scope>
    <source>
        <strain evidence="3 4">ATCC MYA-3509</strain>
    </source>
</reference>
<keyword evidence="2" id="KW-0812">Transmembrane</keyword>
<dbReference type="EMBL" id="JAOPGA020001133">
    <property type="protein sequence ID" value="KAL0485378.1"/>
    <property type="molecule type" value="Genomic_DNA"/>
</dbReference>
<gene>
    <name evidence="3" type="ORF">AKO1_002962</name>
</gene>
<keyword evidence="4" id="KW-1185">Reference proteome</keyword>
<comment type="caution">
    <text evidence="3">The sequence shown here is derived from an EMBL/GenBank/DDBJ whole genome shotgun (WGS) entry which is preliminary data.</text>
</comment>
<dbReference type="Pfam" id="PF07676">
    <property type="entry name" value="PD40"/>
    <property type="match status" value="4"/>
</dbReference>
<dbReference type="InterPro" id="IPR011659">
    <property type="entry name" value="WD40"/>
</dbReference>
<evidence type="ECO:0000313" key="3">
    <source>
        <dbReference type="EMBL" id="KAL0485378.1"/>
    </source>
</evidence>
<evidence type="ECO:0000313" key="4">
    <source>
        <dbReference type="Proteomes" id="UP001431209"/>
    </source>
</evidence>
<dbReference type="SUPFAM" id="SSF82171">
    <property type="entry name" value="DPP6 N-terminal domain-like"/>
    <property type="match status" value="1"/>
</dbReference>
<dbReference type="Proteomes" id="UP001431209">
    <property type="component" value="Unassembled WGS sequence"/>
</dbReference>
<keyword evidence="2" id="KW-0472">Membrane</keyword>
<evidence type="ECO:0000256" key="1">
    <source>
        <dbReference type="ARBA" id="ARBA00009820"/>
    </source>
</evidence>
<name>A0AAW2Z8U7_9EUKA</name>
<sequence length="387" mass="42807">MPEYSHTVENETIIEKITNNKIVVGIGFLVGLVFIALVSINIIQAFKRPSTTKTPVVLQGDETKYFTEIKRATQGGVNAEAYWSFDSTKLVFQGIRDGHAPCDQIFTMNADGTDVKQVSVGEGKTTCGYYLKDGKSIIYSSSMDTYGKGCPPAPDSSFGYVWAVYKMNMYKADATTGQIIKNLTSSDYYEAEGTLSPDGNTIVFTSTRDGDLELYTMDTNGDNVKRLTYTPGYDGGAFFSHDGKKIVWRANRPRGSQLGNYLDLLKLGLVEPVNYPMDIYIMNSDGSNQKKLTNIGGANFAPSFLPDDSGIIFASNQNHGDTRQFHLYIVDVDGKNLRRVTTGGTYNLFPHFSYDGKYLSWSSDRDASAPHLMDVYVAKVSDLIKKN</sequence>
<dbReference type="InterPro" id="IPR011042">
    <property type="entry name" value="6-blade_b-propeller_TolB-like"/>
</dbReference>
<feature type="transmembrane region" description="Helical" evidence="2">
    <location>
        <begin position="22"/>
        <end position="43"/>
    </location>
</feature>